<dbReference type="AlphaFoldDB" id="A0A2U2J413"/>
<sequence>MDADELLAALNELLEAERAGVRVALAGRKTASTETMDAFMTRLRDDEARWCAMLAGQIERLGGSASSQCGAFYDKVMALDGTVQRLSLLNRGQGWVVRRLEALIPRVEDEVLRADLREMADSHVENIAATDQVILDMRSGAA</sequence>
<proteinExistence type="predicted"/>
<feature type="domain" description="DUF6306" evidence="1">
    <location>
        <begin position="4"/>
        <end position="130"/>
    </location>
</feature>
<name>A0A2U2J413_9SPHN</name>
<dbReference type="Proteomes" id="UP000245916">
    <property type="component" value="Unassembled WGS sequence"/>
</dbReference>
<evidence type="ECO:0000313" key="2">
    <source>
        <dbReference type="EMBL" id="PWG03057.1"/>
    </source>
</evidence>
<gene>
    <name evidence="2" type="ORF">DF286_09380</name>
</gene>
<organism evidence="2 3">
    <name type="scientific">Allosphingosinicella humi</name>
    <dbReference type="NCBI Taxonomy" id="2068657"/>
    <lineage>
        <taxon>Bacteria</taxon>
        <taxon>Pseudomonadati</taxon>
        <taxon>Pseudomonadota</taxon>
        <taxon>Alphaproteobacteria</taxon>
        <taxon>Sphingomonadales</taxon>
        <taxon>Sphingomonadaceae</taxon>
        <taxon>Allosphingosinicella</taxon>
    </lineage>
</organism>
<evidence type="ECO:0000259" key="1">
    <source>
        <dbReference type="Pfam" id="PF19825"/>
    </source>
</evidence>
<evidence type="ECO:0000313" key="3">
    <source>
        <dbReference type="Proteomes" id="UP000245916"/>
    </source>
</evidence>
<accession>A0A2U2J413</accession>
<dbReference type="EMBL" id="QFFF01000001">
    <property type="protein sequence ID" value="PWG03057.1"/>
    <property type="molecule type" value="Genomic_DNA"/>
</dbReference>
<protein>
    <recommendedName>
        <fullName evidence="1">DUF6306 domain-containing protein</fullName>
    </recommendedName>
</protein>
<dbReference type="Pfam" id="PF19825">
    <property type="entry name" value="DUF6306"/>
    <property type="match status" value="1"/>
</dbReference>
<dbReference type="InterPro" id="IPR046273">
    <property type="entry name" value="DUF6306"/>
</dbReference>
<comment type="caution">
    <text evidence="2">The sequence shown here is derived from an EMBL/GenBank/DDBJ whole genome shotgun (WGS) entry which is preliminary data.</text>
</comment>
<keyword evidence="3" id="KW-1185">Reference proteome</keyword>
<reference evidence="2 3" key="1">
    <citation type="submission" date="2018-05" db="EMBL/GenBank/DDBJ databases">
        <title>Genome of Sphingosinicella humi QZX222.</title>
        <authorList>
            <person name="Qiao Z."/>
            <person name="Wang G."/>
        </authorList>
    </citation>
    <scope>NUCLEOTIDE SEQUENCE [LARGE SCALE GENOMIC DNA]</scope>
    <source>
        <strain evidence="2 3">QZX222</strain>
    </source>
</reference>
<dbReference type="OrthoDB" id="9778912at2"/>